<dbReference type="PANTHER" id="PTHR38434:SF1">
    <property type="entry name" value="BLL2549 PROTEIN"/>
    <property type="match status" value="1"/>
</dbReference>
<feature type="transmembrane region" description="Helical" evidence="2">
    <location>
        <begin position="307"/>
        <end position="323"/>
    </location>
</feature>
<dbReference type="Proteomes" id="UP001595772">
    <property type="component" value="Unassembled WGS sequence"/>
</dbReference>
<dbReference type="RefSeq" id="WP_379494849.1">
    <property type="nucleotide sequence ID" value="NZ_JBHSAO010000001.1"/>
</dbReference>
<feature type="transmembrane region" description="Helical" evidence="2">
    <location>
        <begin position="580"/>
        <end position="601"/>
    </location>
</feature>
<feature type="transmembrane region" description="Helical" evidence="2">
    <location>
        <begin position="253"/>
        <end position="273"/>
    </location>
</feature>
<feature type="transmembrane region" description="Helical" evidence="2">
    <location>
        <begin position="362"/>
        <end position="382"/>
    </location>
</feature>
<gene>
    <name evidence="3" type="ORF">ACFOUV_00710</name>
</gene>
<feature type="transmembrane region" description="Helical" evidence="2">
    <location>
        <begin position="202"/>
        <end position="221"/>
    </location>
</feature>
<feature type="compositionally biased region" description="Basic and acidic residues" evidence="1">
    <location>
        <begin position="27"/>
        <end position="50"/>
    </location>
</feature>
<dbReference type="Pfam" id="PF10101">
    <property type="entry name" value="DUF2339"/>
    <property type="match status" value="1"/>
</dbReference>
<evidence type="ECO:0000313" key="4">
    <source>
        <dbReference type="Proteomes" id="UP001595772"/>
    </source>
</evidence>
<proteinExistence type="predicted"/>
<feature type="transmembrane region" description="Helical" evidence="2">
    <location>
        <begin position="177"/>
        <end position="195"/>
    </location>
</feature>
<feature type="transmembrane region" description="Helical" evidence="2">
    <location>
        <begin position="121"/>
        <end position="137"/>
    </location>
</feature>
<feature type="transmembrane region" description="Helical" evidence="2">
    <location>
        <begin position="335"/>
        <end position="355"/>
    </location>
</feature>
<feature type="transmembrane region" description="Helical" evidence="2">
    <location>
        <begin position="468"/>
        <end position="488"/>
    </location>
</feature>
<feature type="transmembrane region" description="Helical" evidence="2">
    <location>
        <begin position="149"/>
        <end position="171"/>
    </location>
</feature>
<keyword evidence="2" id="KW-0812">Transmembrane</keyword>
<feature type="transmembrane region" description="Helical" evidence="2">
    <location>
        <begin position="388"/>
        <end position="406"/>
    </location>
</feature>
<feature type="transmembrane region" description="Helical" evidence="2">
    <location>
        <begin position="87"/>
        <end position="109"/>
    </location>
</feature>
<feature type="region of interest" description="Disordered" evidence="1">
    <location>
        <begin position="27"/>
        <end position="66"/>
    </location>
</feature>
<dbReference type="PANTHER" id="PTHR38434">
    <property type="entry name" value="BLL2549 PROTEIN"/>
    <property type="match status" value="1"/>
</dbReference>
<evidence type="ECO:0000256" key="1">
    <source>
        <dbReference type="SAM" id="MobiDB-lite"/>
    </source>
</evidence>
<name>A0ABV8GUQ0_9BACI</name>
<evidence type="ECO:0000256" key="2">
    <source>
        <dbReference type="SAM" id="Phobius"/>
    </source>
</evidence>
<keyword evidence="2" id="KW-1133">Transmembrane helix</keyword>
<dbReference type="EMBL" id="JBHSAO010000001">
    <property type="protein sequence ID" value="MFC4022332.1"/>
    <property type="molecule type" value="Genomic_DNA"/>
</dbReference>
<feature type="transmembrane region" description="Helical" evidence="2">
    <location>
        <begin position="279"/>
        <end position="300"/>
    </location>
</feature>
<feature type="transmembrane region" description="Helical" evidence="2">
    <location>
        <begin position="227"/>
        <end position="246"/>
    </location>
</feature>
<keyword evidence="2" id="KW-0472">Membrane</keyword>
<reference evidence="4" key="1">
    <citation type="journal article" date="2019" name="Int. J. Syst. Evol. Microbiol.">
        <title>The Global Catalogue of Microorganisms (GCM) 10K type strain sequencing project: providing services to taxonomists for standard genome sequencing and annotation.</title>
        <authorList>
            <consortium name="The Broad Institute Genomics Platform"/>
            <consortium name="The Broad Institute Genome Sequencing Center for Infectious Disease"/>
            <person name="Wu L."/>
            <person name="Ma J."/>
        </authorList>
    </citation>
    <scope>NUCLEOTIDE SEQUENCE [LARGE SCALE GENOMIC DNA]</scope>
    <source>
        <strain evidence="4">IBRC-M 10703</strain>
    </source>
</reference>
<protein>
    <submittedName>
        <fullName evidence="3">DUF2339 domain-containing protein</fullName>
    </submittedName>
</protein>
<comment type="caution">
    <text evidence="3">The sequence shown here is derived from an EMBL/GenBank/DDBJ whole genome shotgun (WGS) entry which is preliminary data.</text>
</comment>
<organism evidence="3 4">
    <name type="scientific">Oceanobacillus longus</name>
    <dbReference type="NCBI Taxonomy" id="930120"/>
    <lineage>
        <taxon>Bacteria</taxon>
        <taxon>Bacillati</taxon>
        <taxon>Bacillota</taxon>
        <taxon>Bacilli</taxon>
        <taxon>Bacillales</taxon>
        <taxon>Bacillaceae</taxon>
        <taxon>Oceanobacillus</taxon>
    </lineage>
</organism>
<keyword evidence="4" id="KW-1185">Reference proteome</keyword>
<feature type="transmembrane region" description="Helical" evidence="2">
    <location>
        <begin position="494"/>
        <end position="511"/>
    </location>
</feature>
<feature type="transmembrane region" description="Helical" evidence="2">
    <location>
        <begin position="438"/>
        <end position="456"/>
    </location>
</feature>
<evidence type="ECO:0000313" key="3">
    <source>
        <dbReference type="EMBL" id="MFC4022332.1"/>
    </source>
</evidence>
<feature type="transmembrane region" description="Helical" evidence="2">
    <location>
        <begin position="518"/>
        <end position="540"/>
    </location>
</feature>
<feature type="transmembrane region" description="Helical" evidence="2">
    <location>
        <begin position="607"/>
        <end position="625"/>
    </location>
</feature>
<feature type="transmembrane region" description="Helical" evidence="2">
    <location>
        <begin position="413"/>
        <end position="432"/>
    </location>
</feature>
<sequence length="635" mass="72589">MEDEKVIKLEQRIRKLEMDVQSLKEQRLAEKESIKPKQEQRTEDTLHTTEYKQQIGKPRTTKPAKPFEIPKKTAMDPRKEPVDWENLIGRVWLPRIFIFILLLGVIWGFKVAVDAGILNETNRVITGFLAAILFLYIGEKQIKRDHHALGKVLVSGSVAILLLSTFAMHILYGMIPAGFAFFLNVLWVAMGIYLVHRHKSEAMGIMMTVFGYLIPFLVQGATDTNEIFLVIGYELLFYIALLIFAVRMQYKKLFYIAAVLLHFVFLTLSVSAFQYDSIVFVWMAVGMMLQHELIFGTLYFKKMNNRGTFPVLFTSFIATLLWTKGGFDAIDQDLYYLLYLVVATIRYGAVAYSSHLRKREELFPLSIVLATIGLSCIIFEGLNNQDMAFSMYLIVGLFATYIGYYFHVFAQRFIGLIIYFLTAFMVVADPLYDLWSWDLFNMLLLIGTLYAMHILLKPFVENHVQQILTGVLLAAHVLFLMKIPILYQAISLETLLWIGVIISLYILYQLVRTEINRYFHMAVVAVHVTIHLTFITKLIIALTVNQSVSIEVMSISIGWALYATGCLIAGFVYQKKSVRLLGIGLLFLTLVKLVFIDLAFLDLIVRAGLFMGIGVLGIVLSRLFYIKDTGTEKEE</sequence>
<dbReference type="InterPro" id="IPR019286">
    <property type="entry name" value="DUF2339_TM"/>
</dbReference>
<feature type="transmembrane region" description="Helical" evidence="2">
    <location>
        <begin position="552"/>
        <end position="573"/>
    </location>
</feature>
<accession>A0ABV8GUQ0</accession>